<feature type="region of interest" description="Disordered" evidence="1">
    <location>
        <begin position="1"/>
        <end position="23"/>
    </location>
</feature>
<sequence>MTQGRVSEDCPASPEAGEPDRSPTLVDFDTWSSLCSTGHTPNIVTGALLRFLQEHFSDPDKIENTTLRDNIFKDRLPDTTEGLVEKGILIDPIYKWNPQDFSSRPAIYIKRNGMRVERYGINDGLTVGLGKDREGNLKTYEGEYHVVGVLGSHTVFCIGRSGAETEVLGSEVFREIQHFVPVLRRDLKLKKLAVTEVTEIQQLEEYDQHFVVAVIAAWAYFEKWRLVPEAPWLKGFTIAPLPAGETPLSWTGKELTNA</sequence>
<proteinExistence type="predicted"/>
<name>A0A0F9P9C0_9ZZZZ</name>
<evidence type="ECO:0000256" key="1">
    <source>
        <dbReference type="SAM" id="MobiDB-lite"/>
    </source>
</evidence>
<comment type="caution">
    <text evidence="2">The sequence shown here is derived from an EMBL/GenBank/DDBJ whole genome shotgun (WGS) entry which is preliminary data.</text>
</comment>
<dbReference type="EMBL" id="LAZR01005726">
    <property type="protein sequence ID" value="KKM97615.1"/>
    <property type="molecule type" value="Genomic_DNA"/>
</dbReference>
<reference evidence="2" key="1">
    <citation type="journal article" date="2015" name="Nature">
        <title>Complex archaea that bridge the gap between prokaryotes and eukaryotes.</title>
        <authorList>
            <person name="Spang A."/>
            <person name="Saw J.H."/>
            <person name="Jorgensen S.L."/>
            <person name="Zaremba-Niedzwiedzka K."/>
            <person name="Martijn J."/>
            <person name="Lind A.E."/>
            <person name="van Eijk R."/>
            <person name="Schleper C."/>
            <person name="Guy L."/>
            <person name="Ettema T.J."/>
        </authorList>
    </citation>
    <scope>NUCLEOTIDE SEQUENCE</scope>
</reference>
<dbReference type="AlphaFoldDB" id="A0A0F9P9C0"/>
<accession>A0A0F9P9C0</accession>
<protein>
    <submittedName>
        <fullName evidence="2">Uncharacterized protein</fullName>
    </submittedName>
</protein>
<evidence type="ECO:0000313" key="2">
    <source>
        <dbReference type="EMBL" id="KKM97615.1"/>
    </source>
</evidence>
<gene>
    <name evidence="2" type="ORF">LCGC14_1166290</name>
</gene>
<organism evidence="2">
    <name type="scientific">marine sediment metagenome</name>
    <dbReference type="NCBI Taxonomy" id="412755"/>
    <lineage>
        <taxon>unclassified sequences</taxon>
        <taxon>metagenomes</taxon>
        <taxon>ecological metagenomes</taxon>
    </lineage>
</organism>